<sequence>MSAEVITIILMTFIITLAHFCEVHGPSMIMCTQVVSSQDVPHDHYGSKISAGQLCESCQLSIPSNFTKEARVTGKQNSELTLRPSSPQTSKTSLSTGSESSKDMEQGADTSRIKLIEPSAIQTKSMTSDCIFISTQFPTSQARYSSLRHIIMRVFTIETSSDIDKPLLFGDRNTGYSMTLLFKLYDKTARGSERKYALIVTSDKEEEIFQNYSIILVNLTEIVKKISKRAVCNDERRARMDANSNEIYLRRSTNVPKPKGLAIIMDDAYFFVRLHLLFSLLLDQLK</sequence>
<dbReference type="Proteomes" id="UP000478008">
    <property type="component" value="Unassembled WGS sequence"/>
</dbReference>
<gene>
    <name evidence="4" type="ORF">DEBR0S1_27666G</name>
</gene>
<dbReference type="PANTHER" id="PTHR31441">
    <property type="entry name" value="FOLLICULIN FAMILY MEMBER"/>
    <property type="match status" value="1"/>
</dbReference>
<dbReference type="GO" id="GO:0005096">
    <property type="term" value="F:GTPase activator activity"/>
    <property type="evidence" value="ECO:0007669"/>
    <property type="project" value="InterPro"/>
</dbReference>
<dbReference type="AlphaFoldDB" id="A0A7D9GZL4"/>
<feature type="domain" description="UDENN FLCN/SMCR8-type" evidence="3">
    <location>
        <begin position="111"/>
        <end position="286"/>
    </location>
</feature>
<reference evidence="4 5" key="1">
    <citation type="submission" date="2019-07" db="EMBL/GenBank/DDBJ databases">
        <authorList>
            <person name="Friedrich A."/>
            <person name="Schacherer J."/>
        </authorList>
    </citation>
    <scope>NUCLEOTIDE SEQUENCE [LARGE SCALE GENOMIC DNA]</scope>
</reference>
<keyword evidence="2" id="KW-0732">Signal</keyword>
<evidence type="ECO:0000313" key="4">
    <source>
        <dbReference type="EMBL" id="VUG16868.1"/>
    </source>
</evidence>
<dbReference type="EMBL" id="CABFWN010000001">
    <property type="protein sequence ID" value="VUG16868.1"/>
    <property type="molecule type" value="Genomic_DNA"/>
</dbReference>
<feature type="compositionally biased region" description="Low complexity" evidence="1">
    <location>
        <begin position="89"/>
        <end position="99"/>
    </location>
</feature>
<name>A0A7D9GZL4_DEKBR</name>
<feature type="region of interest" description="Disordered" evidence="1">
    <location>
        <begin position="73"/>
        <end position="109"/>
    </location>
</feature>
<dbReference type="GO" id="GO:1904263">
    <property type="term" value="P:positive regulation of TORC1 signaling"/>
    <property type="evidence" value="ECO:0007669"/>
    <property type="project" value="TreeGrafter"/>
</dbReference>
<proteinExistence type="predicted"/>
<protein>
    <submittedName>
        <fullName evidence="4">DEBR0S1_27666g1_1</fullName>
    </submittedName>
</protein>
<dbReference type="InterPro" id="IPR021713">
    <property type="entry name" value="Folliculin"/>
</dbReference>
<keyword evidence="5" id="KW-1185">Reference proteome</keyword>
<dbReference type="Pfam" id="PF11704">
    <property type="entry name" value="Folliculin"/>
    <property type="match status" value="1"/>
</dbReference>
<dbReference type="PANTHER" id="PTHR31441:SF2">
    <property type="entry name" value="FOLLICULIN"/>
    <property type="match status" value="1"/>
</dbReference>
<accession>A0A7D9GZL4</accession>
<feature type="compositionally biased region" description="Polar residues" evidence="1">
    <location>
        <begin position="74"/>
        <end position="88"/>
    </location>
</feature>
<organism evidence="4 5">
    <name type="scientific">Dekkera bruxellensis</name>
    <name type="common">Brettanomyces custersii</name>
    <dbReference type="NCBI Taxonomy" id="5007"/>
    <lineage>
        <taxon>Eukaryota</taxon>
        <taxon>Fungi</taxon>
        <taxon>Dikarya</taxon>
        <taxon>Ascomycota</taxon>
        <taxon>Saccharomycotina</taxon>
        <taxon>Pichiomycetes</taxon>
        <taxon>Pichiales</taxon>
        <taxon>Pichiaceae</taxon>
        <taxon>Brettanomyces</taxon>
    </lineage>
</organism>
<dbReference type="GO" id="GO:0005829">
    <property type="term" value="C:cytosol"/>
    <property type="evidence" value="ECO:0007669"/>
    <property type="project" value="TreeGrafter"/>
</dbReference>
<evidence type="ECO:0000259" key="3">
    <source>
        <dbReference type="PROSITE" id="PS51834"/>
    </source>
</evidence>
<evidence type="ECO:0000313" key="5">
    <source>
        <dbReference type="Proteomes" id="UP000478008"/>
    </source>
</evidence>
<feature type="chain" id="PRO_5028965019" evidence="2">
    <location>
        <begin position="19"/>
        <end position="286"/>
    </location>
</feature>
<feature type="compositionally biased region" description="Basic and acidic residues" evidence="1">
    <location>
        <begin position="100"/>
        <end position="109"/>
    </location>
</feature>
<dbReference type="InterPro" id="IPR037521">
    <property type="entry name" value="FLCN/SMCR8_DENN"/>
</dbReference>
<feature type="signal peptide" evidence="2">
    <location>
        <begin position="1"/>
        <end position="18"/>
    </location>
</feature>
<dbReference type="PROSITE" id="PS51834">
    <property type="entry name" value="DENN_FLCN_SMCR8"/>
    <property type="match status" value="1"/>
</dbReference>
<evidence type="ECO:0000256" key="2">
    <source>
        <dbReference type="SAM" id="SignalP"/>
    </source>
</evidence>
<evidence type="ECO:0000256" key="1">
    <source>
        <dbReference type="SAM" id="MobiDB-lite"/>
    </source>
</evidence>
<dbReference type="InterPro" id="IPR037520">
    <property type="entry name" value="Folliculin/SMCR8_longin"/>
</dbReference>